<organism evidence="1 2">
    <name type="scientific">Lottiidibacillus patelloidae</name>
    <dbReference type="NCBI Taxonomy" id="2670334"/>
    <lineage>
        <taxon>Bacteria</taxon>
        <taxon>Bacillati</taxon>
        <taxon>Bacillota</taxon>
        <taxon>Bacilli</taxon>
        <taxon>Bacillales</taxon>
        <taxon>Bacillaceae</taxon>
        <taxon>Lottiidibacillus</taxon>
    </lineage>
</organism>
<reference evidence="1 2" key="2">
    <citation type="submission" date="2017-09" db="EMBL/GenBank/DDBJ databases">
        <title>Bacillus patelloidae sp. nov., isolated from the intestinal tract of a marine limpet.</title>
        <authorList>
            <person name="Liu R."/>
            <person name="Dong C."/>
            <person name="Shao Z."/>
        </authorList>
    </citation>
    <scope>NUCLEOTIDE SEQUENCE [LARGE SCALE GENOMIC DNA]</scope>
    <source>
        <strain evidence="1 2">SA5d-4</strain>
    </source>
</reference>
<reference evidence="2" key="1">
    <citation type="submission" date="2017-08" db="EMBL/GenBank/DDBJ databases">
        <authorList>
            <person name="Huang Z."/>
        </authorList>
    </citation>
    <scope>NUCLEOTIDE SEQUENCE [LARGE SCALE GENOMIC DNA]</scope>
    <source>
        <strain evidence="2">SA5d-4</strain>
    </source>
</reference>
<dbReference type="EMBL" id="NPIA01000004">
    <property type="protein sequence ID" value="OZM56944.1"/>
    <property type="molecule type" value="Genomic_DNA"/>
</dbReference>
<sequence>MKKVLFLGLVLIGFLIIGIVLLNYETIEPIQTMGLDDKEDAAFLESEAFIAELEAKLGEKFLIDSFTAEMDGPFIEVDEETMLTVYEINGDTIQNKIDIETNDDLLAIQEDVELQQELWTLFQMIIPLENRGNIVKFGFFTDGPDNTLAYVEQVEDDPTKWIVVIDLQDGTNLATVFATLIHEYAHVLSLNDKEVEINEDVFFDGDEDLINDIREACQNLYLDEGCTNEDSYINQYYEMFWLDLQLDWEAEVIIDDEESVRQFYERHEEKFVNEYAATNIVEDFAETFTYFVLKPKPKGENYIEEKLLFFYQFPELVELRAKLLLGLEEYLDYKEK</sequence>
<protein>
    <submittedName>
        <fullName evidence="1">Uncharacterized protein</fullName>
    </submittedName>
</protein>
<comment type="caution">
    <text evidence="1">The sequence shown here is derived from an EMBL/GenBank/DDBJ whole genome shotgun (WGS) entry which is preliminary data.</text>
</comment>
<proteinExistence type="predicted"/>
<evidence type="ECO:0000313" key="1">
    <source>
        <dbReference type="EMBL" id="OZM56944.1"/>
    </source>
</evidence>
<accession>A0A263BTA5</accession>
<dbReference type="AlphaFoldDB" id="A0A263BTA5"/>
<evidence type="ECO:0000313" key="2">
    <source>
        <dbReference type="Proteomes" id="UP000217083"/>
    </source>
</evidence>
<name>A0A263BTA5_9BACI</name>
<gene>
    <name evidence="1" type="ORF">CIB95_09240</name>
</gene>
<keyword evidence="2" id="KW-1185">Reference proteome</keyword>
<dbReference type="Proteomes" id="UP000217083">
    <property type="component" value="Unassembled WGS sequence"/>
</dbReference>